<dbReference type="Proteomes" id="UP000001261">
    <property type="component" value="Unassembled WGS sequence"/>
</dbReference>
<dbReference type="AlphaFoldDB" id="A0A0E1RXB7"/>
<proteinExistence type="predicted"/>
<reference evidence="3" key="2">
    <citation type="journal article" date="2010" name="Genome Res.">
        <title>Population genomic sequencing of Coccidioides fungi reveals recent hybridization and transposon control.</title>
        <authorList>
            <person name="Neafsey D.E."/>
            <person name="Barker B.M."/>
            <person name="Sharpton T.J."/>
            <person name="Stajich J.E."/>
            <person name="Park D.J."/>
            <person name="Whiston E."/>
            <person name="Hung C.-Y."/>
            <person name="McMahan C."/>
            <person name="White J."/>
            <person name="Sykes S."/>
            <person name="Heiman D."/>
            <person name="Young S."/>
            <person name="Zeng Q."/>
            <person name="Abouelleil A."/>
            <person name="Aftuck L."/>
            <person name="Bessette D."/>
            <person name="Brown A."/>
            <person name="FitzGerald M."/>
            <person name="Lui A."/>
            <person name="Macdonald J.P."/>
            <person name="Priest M."/>
            <person name="Orbach M.J."/>
            <person name="Galgiani J.N."/>
            <person name="Kirkland T.N."/>
            <person name="Cole G.T."/>
            <person name="Birren B.W."/>
            <person name="Henn M.R."/>
            <person name="Taylor J.W."/>
            <person name="Rounsley S.D."/>
        </authorList>
    </citation>
    <scope>GENOME REANNOTATION</scope>
    <source>
        <strain evidence="3">RS</strain>
    </source>
</reference>
<dbReference type="STRING" id="246410.A0A0E1RXB7"/>
<evidence type="ECO:0000313" key="2">
    <source>
        <dbReference type="EMBL" id="EAS30679.1"/>
    </source>
</evidence>
<dbReference type="EMBL" id="GG704912">
    <property type="protein sequence ID" value="EAS30679.1"/>
    <property type="molecule type" value="Genomic_DNA"/>
</dbReference>
<feature type="region of interest" description="Disordered" evidence="1">
    <location>
        <begin position="231"/>
        <end position="280"/>
    </location>
</feature>
<dbReference type="OrthoDB" id="5422510at2759"/>
<accession>A0A0E1RXB7</accession>
<dbReference type="VEuPathDB" id="FungiDB:CIMG_06158"/>
<dbReference type="OMA" id="LHIHEMI"/>
<protein>
    <submittedName>
        <fullName evidence="2">Uncharacterized protein</fullName>
    </submittedName>
</protein>
<evidence type="ECO:0000256" key="1">
    <source>
        <dbReference type="SAM" id="MobiDB-lite"/>
    </source>
</evidence>
<feature type="compositionally biased region" description="Basic and acidic residues" evidence="1">
    <location>
        <begin position="242"/>
        <end position="255"/>
    </location>
</feature>
<dbReference type="PANTHER" id="PTHR42032:SF1">
    <property type="entry name" value="YALI0E30679P"/>
    <property type="match status" value="1"/>
</dbReference>
<sequence>MGVIGRAPSRLYIVYTHPHQATLSTAQGIKAQNVYVYEFTWWATRSPPPKKERRASFPAGNASLLASSVQQLSLENPTLQSFTAPSCEMAEGSSTVPVVRQTSAECRRGSSPLTQLRHRHYHDPLKSSGTSPVLRGSRRAVSFSDTLCEARQSIKSSTDDFIRPRASVETDGSYWQSAPLALALVPAIGGIFFQNGSAVLTDVTLICLAGVFLNWSVRLPWDWYHAAQESTRRPPPNEVFDSEDRPNGEASRSDQETALAKDTQTDHSQKQPHGAGMGSKASRELHIHEMIALASCFIFPAFGTLLLHAIRSKLSRPSEGLISNYNLTIFLLAAEIRPLSHLLKLVQARTLHLRRAVESTSPNPDMMDATKIADISRRLDELEAQVEELLTHKCEDQTAQESSSELEQKLCEIEAQVQKAMQVDIAALNRAVRKYEKRLTTSALDTDTRFDNIESQIRNIMFKKSPSPKSQGNLLLRWIRVLAKCIQLILLLPWHVLRRVVMLPISVTAWWFSILTRVLGWGGYPENANAKDSIRLKRIRRQNWH</sequence>
<organism evidence="2 3">
    <name type="scientific">Coccidioides immitis (strain RS)</name>
    <name type="common">Valley fever fungus</name>
    <dbReference type="NCBI Taxonomy" id="246410"/>
    <lineage>
        <taxon>Eukaryota</taxon>
        <taxon>Fungi</taxon>
        <taxon>Dikarya</taxon>
        <taxon>Ascomycota</taxon>
        <taxon>Pezizomycotina</taxon>
        <taxon>Eurotiomycetes</taxon>
        <taxon>Eurotiomycetidae</taxon>
        <taxon>Onygenales</taxon>
        <taxon>Onygenaceae</taxon>
        <taxon>Coccidioides</taxon>
    </lineage>
</organism>
<dbReference type="InParanoid" id="A0A0E1RXB7"/>
<keyword evidence="3" id="KW-1185">Reference proteome</keyword>
<dbReference type="PANTHER" id="PTHR42032">
    <property type="entry name" value="YALI0E30679P"/>
    <property type="match status" value="1"/>
</dbReference>
<dbReference type="KEGG" id="cim:CIMG_06158"/>
<reference evidence="3" key="1">
    <citation type="journal article" date="2009" name="Genome Res.">
        <title>Comparative genomic analyses of the human fungal pathogens Coccidioides and their relatives.</title>
        <authorList>
            <person name="Sharpton T.J."/>
            <person name="Stajich J.E."/>
            <person name="Rounsley S.D."/>
            <person name="Gardner M.J."/>
            <person name="Wortman J.R."/>
            <person name="Jordar V.S."/>
            <person name="Maiti R."/>
            <person name="Kodira C.D."/>
            <person name="Neafsey D.E."/>
            <person name="Zeng Q."/>
            <person name="Hung C.-Y."/>
            <person name="McMahan C."/>
            <person name="Muszewska A."/>
            <person name="Grynberg M."/>
            <person name="Mandel M.A."/>
            <person name="Kellner E.M."/>
            <person name="Barker B.M."/>
            <person name="Galgiani J.N."/>
            <person name="Orbach M.J."/>
            <person name="Kirkland T.N."/>
            <person name="Cole G.T."/>
            <person name="Henn M.R."/>
            <person name="Birren B.W."/>
            <person name="Taylor J.W."/>
        </authorList>
    </citation>
    <scope>NUCLEOTIDE SEQUENCE [LARGE SCALE GENOMIC DNA]</scope>
    <source>
        <strain evidence="3">RS</strain>
    </source>
</reference>
<dbReference type="GeneID" id="4561561"/>
<evidence type="ECO:0000313" key="3">
    <source>
        <dbReference type="Proteomes" id="UP000001261"/>
    </source>
</evidence>
<name>A0A0E1RXB7_COCIM</name>
<dbReference type="RefSeq" id="XP_001242262.1">
    <property type="nucleotide sequence ID" value="XM_001242261.2"/>
</dbReference>
<gene>
    <name evidence="2" type="ORF">CIMG_06158</name>
</gene>